<dbReference type="InterPro" id="IPR006694">
    <property type="entry name" value="Fatty_acid_hydroxylase"/>
</dbReference>
<feature type="transmembrane region" description="Helical" evidence="1">
    <location>
        <begin position="154"/>
        <end position="180"/>
    </location>
</feature>
<dbReference type="GO" id="GO:0008610">
    <property type="term" value="P:lipid biosynthetic process"/>
    <property type="evidence" value="ECO:0007669"/>
    <property type="project" value="InterPro"/>
</dbReference>
<organism evidence="3 4">
    <name type="scientific">Seminavis robusta</name>
    <dbReference type="NCBI Taxonomy" id="568900"/>
    <lineage>
        <taxon>Eukaryota</taxon>
        <taxon>Sar</taxon>
        <taxon>Stramenopiles</taxon>
        <taxon>Ochrophyta</taxon>
        <taxon>Bacillariophyta</taxon>
        <taxon>Bacillariophyceae</taxon>
        <taxon>Bacillariophycidae</taxon>
        <taxon>Naviculales</taxon>
        <taxon>Naviculaceae</taxon>
        <taxon>Seminavis</taxon>
    </lineage>
</organism>
<feature type="transmembrane region" description="Helical" evidence="1">
    <location>
        <begin position="72"/>
        <end position="92"/>
    </location>
</feature>
<keyword evidence="1" id="KW-1133">Transmembrane helix</keyword>
<comment type="caution">
    <text evidence="3">The sequence shown here is derived from an EMBL/GenBank/DDBJ whole genome shotgun (WGS) entry which is preliminary data.</text>
</comment>
<name>A0A9N8DE92_9STRA</name>
<evidence type="ECO:0000313" key="4">
    <source>
        <dbReference type="Proteomes" id="UP001153069"/>
    </source>
</evidence>
<feature type="domain" description="Fatty acid hydroxylase" evidence="2">
    <location>
        <begin position="103"/>
        <end position="237"/>
    </location>
</feature>
<sequence length="238" mass="26920">MTAAACHWQRMDLATKKHMKETKSVFFNLKELQHYHGELAQQLQDETTLVFQVPKTKQEAMRVIATTPSMQFAFLALTVTLCVRLALAPFGFEDVVTMIGTKMFWEIQEWVIHAGLFHGSDQDKAIRPFQIHDRHHALPYFHVIMEPLPMVAGWYSLAAAIALTAVSMGAPAALVTTWLASYTASGMGHLTIHFLTHTKLPLKGWLQDARTHHIQHHLDPTTNFNIAAGSFDRFMKTD</sequence>
<proteinExistence type="predicted"/>
<dbReference type="Pfam" id="PF04116">
    <property type="entry name" value="FA_hydroxylase"/>
    <property type="match status" value="1"/>
</dbReference>
<dbReference type="EMBL" id="CAICTM010000098">
    <property type="protein sequence ID" value="CAB9501069.1"/>
    <property type="molecule type" value="Genomic_DNA"/>
</dbReference>
<gene>
    <name evidence="3" type="ORF">SEMRO_99_G050780.1</name>
</gene>
<dbReference type="Proteomes" id="UP001153069">
    <property type="component" value="Unassembled WGS sequence"/>
</dbReference>
<dbReference type="AlphaFoldDB" id="A0A9N8DE92"/>
<accession>A0A9N8DE92</accession>
<keyword evidence="4" id="KW-1185">Reference proteome</keyword>
<reference evidence="3" key="1">
    <citation type="submission" date="2020-06" db="EMBL/GenBank/DDBJ databases">
        <authorList>
            <consortium name="Plant Systems Biology data submission"/>
        </authorList>
    </citation>
    <scope>NUCLEOTIDE SEQUENCE</scope>
    <source>
        <strain evidence="3">D6</strain>
    </source>
</reference>
<keyword evidence="1" id="KW-0472">Membrane</keyword>
<protein>
    <recommendedName>
        <fullName evidence="2">Fatty acid hydroxylase domain-containing protein</fullName>
    </recommendedName>
</protein>
<evidence type="ECO:0000259" key="2">
    <source>
        <dbReference type="Pfam" id="PF04116"/>
    </source>
</evidence>
<evidence type="ECO:0000256" key="1">
    <source>
        <dbReference type="SAM" id="Phobius"/>
    </source>
</evidence>
<dbReference type="GO" id="GO:0016491">
    <property type="term" value="F:oxidoreductase activity"/>
    <property type="evidence" value="ECO:0007669"/>
    <property type="project" value="InterPro"/>
</dbReference>
<keyword evidence="1" id="KW-0812">Transmembrane</keyword>
<dbReference type="GO" id="GO:0005506">
    <property type="term" value="F:iron ion binding"/>
    <property type="evidence" value="ECO:0007669"/>
    <property type="project" value="InterPro"/>
</dbReference>
<evidence type="ECO:0000313" key="3">
    <source>
        <dbReference type="EMBL" id="CAB9501069.1"/>
    </source>
</evidence>